<dbReference type="PANTHER" id="PTHR31232">
    <property type="match status" value="1"/>
</dbReference>
<keyword evidence="5 6" id="KW-0732">Signal</keyword>
<evidence type="ECO:0000256" key="6">
    <source>
        <dbReference type="RuleBase" id="RU367044"/>
    </source>
</evidence>
<comment type="subcellular location">
    <subcellularLocation>
        <location evidence="1 6">Secreted</location>
    </subcellularLocation>
</comment>
<evidence type="ECO:0000256" key="2">
    <source>
        <dbReference type="ARBA" id="ARBA00005581"/>
    </source>
</evidence>
<keyword evidence="4 6" id="KW-0964">Secreted</keyword>
<dbReference type="KEGG" id="crb:17880411"/>
<dbReference type="GO" id="GO:0005576">
    <property type="term" value="C:extracellular region"/>
    <property type="evidence" value="ECO:0007669"/>
    <property type="project" value="UniProtKB-SubCell"/>
</dbReference>
<name>R0F8C5_9BRAS</name>
<dbReference type="OrthoDB" id="1026536at2759"/>
<evidence type="ECO:0000256" key="1">
    <source>
        <dbReference type="ARBA" id="ARBA00004613"/>
    </source>
</evidence>
<evidence type="ECO:0000256" key="5">
    <source>
        <dbReference type="ARBA" id="ARBA00022729"/>
    </source>
</evidence>
<organism evidence="7 8">
    <name type="scientific">Capsella rubella</name>
    <dbReference type="NCBI Taxonomy" id="81985"/>
    <lineage>
        <taxon>Eukaryota</taxon>
        <taxon>Viridiplantae</taxon>
        <taxon>Streptophyta</taxon>
        <taxon>Embryophyta</taxon>
        <taxon>Tracheophyta</taxon>
        <taxon>Spermatophyta</taxon>
        <taxon>Magnoliopsida</taxon>
        <taxon>eudicotyledons</taxon>
        <taxon>Gunneridae</taxon>
        <taxon>Pentapetalae</taxon>
        <taxon>rosids</taxon>
        <taxon>malvids</taxon>
        <taxon>Brassicales</taxon>
        <taxon>Brassicaceae</taxon>
        <taxon>Camelineae</taxon>
        <taxon>Capsella</taxon>
    </lineage>
</organism>
<sequence length="142" mass="16752">MNHFMILMFVIGMFFGMNVVAFDMFPCPYNEIIIENSLGPGRVLQYHCFSRDDNIAVANLQFKETKSIKFGDKITKRTIWKCRLKHGLNMRYSSPEFIAYRMGSVRRCGQTRYYYAKTDGIYLNKNQSRPPPIFKHAWNKTK</sequence>
<gene>
    <name evidence="7" type="ORF">CARUB_v10006280mg</name>
</gene>
<dbReference type="EMBL" id="KB870811">
    <property type="protein sequence ID" value="EOA17871.1"/>
    <property type="molecule type" value="Genomic_DNA"/>
</dbReference>
<dbReference type="PANTHER" id="PTHR31232:SF113">
    <property type="entry name" value="S-PROTEIN HOMOLOG-RELATED"/>
    <property type="match status" value="1"/>
</dbReference>
<proteinExistence type="inferred from homology"/>
<protein>
    <recommendedName>
        <fullName evidence="6">S-protein homolog</fullName>
    </recommendedName>
</protein>
<reference evidence="8" key="1">
    <citation type="journal article" date="2013" name="Nat. Genet.">
        <title>The Capsella rubella genome and the genomic consequences of rapid mating system evolution.</title>
        <authorList>
            <person name="Slotte T."/>
            <person name="Hazzouri K.M."/>
            <person name="Agren J.A."/>
            <person name="Koenig D."/>
            <person name="Maumus F."/>
            <person name="Guo Y.L."/>
            <person name="Steige K."/>
            <person name="Platts A.E."/>
            <person name="Escobar J.S."/>
            <person name="Newman L.K."/>
            <person name="Wang W."/>
            <person name="Mandakova T."/>
            <person name="Vello E."/>
            <person name="Smith L.M."/>
            <person name="Henz S.R."/>
            <person name="Steffen J."/>
            <person name="Takuno S."/>
            <person name="Brandvain Y."/>
            <person name="Coop G."/>
            <person name="Andolfatto P."/>
            <person name="Hu T.T."/>
            <person name="Blanchette M."/>
            <person name="Clark R.M."/>
            <person name="Quesneville H."/>
            <person name="Nordborg M."/>
            <person name="Gaut B.S."/>
            <person name="Lysak M.A."/>
            <person name="Jenkins J."/>
            <person name="Grimwood J."/>
            <person name="Chapman J."/>
            <person name="Prochnik S."/>
            <person name="Shu S."/>
            <person name="Rokhsar D."/>
            <person name="Schmutz J."/>
            <person name="Weigel D."/>
            <person name="Wright S.I."/>
        </authorList>
    </citation>
    <scope>NUCLEOTIDE SEQUENCE [LARGE SCALE GENOMIC DNA]</scope>
    <source>
        <strain evidence="8">cv. Monte Gargano</strain>
    </source>
</reference>
<evidence type="ECO:0000256" key="4">
    <source>
        <dbReference type="ARBA" id="ARBA00022525"/>
    </source>
</evidence>
<evidence type="ECO:0000313" key="7">
    <source>
        <dbReference type="EMBL" id="EOA17871.1"/>
    </source>
</evidence>
<feature type="chain" id="PRO_5025098013" description="S-protein homolog" evidence="6">
    <location>
        <begin position="22"/>
        <end position="142"/>
    </location>
</feature>
<keyword evidence="3 6" id="KW-0713">Self-incompatibility</keyword>
<dbReference type="Proteomes" id="UP000029121">
    <property type="component" value="Unassembled WGS sequence"/>
</dbReference>
<keyword evidence="8" id="KW-1185">Reference proteome</keyword>
<dbReference type="GO" id="GO:0060320">
    <property type="term" value="P:rejection of self pollen"/>
    <property type="evidence" value="ECO:0007669"/>
    <property type="project" value="UniProtKB-KW"/>
</dbReference>
<dbReference type="Pfam" id="PF05938">
    <property type="entry name" value="Self-incomp_S1"/>
    <property type="match status" value="1"/>
</dbReference>
<dbReference type="InterPro" id="IPR010264">
    <property type="entry name" value="Self-incomp_S1"/>
</dbReference>
<accession>R0F8C5</accession>
<evidence type="ECO:0000256" key="3">
    <source>
        <dbReference type="ARBA" id="ARBA00022471"/>
    </source>
</evidence>
<comment type="similarity">
    <text evidence="2 6">Belongs to the plant self-incompatibility (S1) protein family.</text>
</comment>
<dbReference type="AlphaFoldDB" id="R0F8C5"/>
<evidence type="ECO:0000313" key="8">
    <source>
        <dbReference type="Proteomes" id="UP000029121"/>
    </source>
</evidence>
<feature type="signal peptide" evidence="6">
    <location>
        <begin position="1"/>
        <end position="21"/>
    </location>
</feature>